<reference evidence="2 3" key="1">
    <citation type="submission" date="2024-07" db="EMBL/GenBank/DDBJ databases">
        <title>Section-level genome sequencing and comparative genomics of Aspergillus sections Usti and Cavernicolus.</title>
        <authorList>
            <consortium name="Lawrence Berkeley National Laboratory"/>
            <person name="Nybo J.L."/>
            <person name="Vesth T.C."/>
            <person name="Theobald S."/>
            <person name="Frisvad J.C."/>
            <person name="Larsen T.O."/>
            <person name="Kjaerboelling I."/>
            <person name="Rothschild-Mancinelli K."/>
            <person name="Lyhne E.K."/>
            <person name="Kogle M.E."/>
            <person name="Barry K."/>
            <person name="Clum A."/>
            <person name="Na H."/>
            <person name="Ledsgaard L."/>
            <person name="Lin J."/>
            <person name="Lipzen A."/>
            <person name="Kuo A."/>
            <person name="Riley R."/>
            <person name="Mondo S."/>
            <person name="LaButti K."/>
            <person name="Haridas S."/>
            <person name="Pangalinan J."/>
            <person name="Salamov A.A."/>
            <person name="Simmons B.A."/>
            <person name="Magnuson J.K."/>
            <person name="Chen J."/>
            <person name="Drula E."/>
            <person name="Henrissat B."/>
            <person name="Wiebenga A."/>
            <person name="Lubbers R.J."/>
            <person name="Gomes A.C."/>
            <person name="Macurrencykelacurrency M.R."/>
            <person name="Stajich J."/>
            <person name="Grigoriev I.V."/>
            <person name="Mortensen U.H."/>
            <person name="De vries R.P."/>
            <person name="Baker S.E."/>
            <person name="Andersen M.R."/>
        </authorList>
    </citation>
    <scope>NUCLEOTIDE SEQUENCE [LARGE SCALE GENOMIC DNA]</scope>
    <source>
        <strain evidence="2 3">CBS 756.74</strain>
    </source>
</reference>
<dbReference type="Proteomes" id="UP001610444">
    <property type="component" value="Unassembled WGS sequence"/>
</dbReference>
<feature type="compositionally biased region" description="Low complexity" evidence="1">
    <location>
        <begin position="28"/>
        <end position="41"/>
    </location>
</feature>
<accession>A0ABR4JMT6</accession>
<sequence>MSQRPYVNDNNAPPSRVRADNGNEARHASSVFASAPQAPSSPNQPVPSLPTSFAVFDPFASPAAAAAHPGLLEYQTANWDTATTASAHGTQSAGYMGNPLEQPLMQTGHVYHAIQQLSIGDDTVPIGYAPYSSLRTPSVWLRDTNDSSYLESPRRALSYACGRTVPIAAALGAKVASSAIP</sequence>
<feature type="compositionally biased region" description="Polar residues" evidence="1">
    <location>
        <begin position="1"/>
        <end position="13"/>
    </location>
</feature>
<keyword evidence="3" id="KW-1185">Reference proteome</keyword>
<evidence type="ECO:0000313" key="3">
    <source>
        <dbReference type="Proteomes" id="UP001610444"/>
    </source>
</evidence>
<gene>
    <name evidence="2" type="ORF">BJX68DRAFT_245737</name>
</gene>
<dbReference type="RefSeq" id="XP_070894544.1">
    <property type="nucleotide sequence ID" value="XM_071041547.1"/>
</dbReference>
<protein>
    <submittedName>
        <fullName evidence="2">Uncharacterized protein</fullName>
    </submittedName>
</protein>
<name>A0ABR4JMT6_9EURO</name>
<dbReference type="GeneID" id="98156711"/>
<evidence type="ECO:0000313" key="2">
    <source>
        <dbReference type="EMBL" id="KAL2841358.1"/>
    </source>
</evidence>
<organism evidence="2 3">
    <name type="scientific">Aspergillus pseudodeflectus</name>
    <dbReference type="NCBI Taxonomy" id="176178"/>
    <lineage>
        <taxon>Eukaryota</taxon>
        <taxon>Fungi</taxon>
        <taxon>Dikarya</taxon>
        <taxon>Ascomycota</taxon>
        <taxon>Pezizomycotina</taxon>
        <taxon>Eurotiomycetes</taxon>
        <taxon>Eurotiomycetidae</taxon>
        <taxon>Eurotiales</taxon>
        <taxon>Aspergillaceae</taxon>
        <taxon>Aspergillus</taxon>
        <taxon>Aspergillus subgen. Nidulantes</taxon>
    </lineage>
</organism>
<comment type="caution">
    <text evidence="2">The sequence shown here is derived from an EMBL/GenBank/DDBJ whole genome shotgun (WGS) entry which is preliminary data.</text>
</comment>
<evidence type="ECO:0000256" key="1">
    <source>
        <dbReference type="SAM" id="MobiDB-lite"/>
    </source>
</evidence>
<feature type="compositionally biased region" description="Basic and acidic residues" evidence="1">
    <location>
        <begin position="17"/>
        <end position="27"/>
    </location>
</feature>
<dbReference type="EMBL" id="JBFXLR010000058">
    <property type="protein sequence ID" value="KAL2841358.1"/>
    <property type="molecule type" value="Genomic_DNA"/>
</dbReference>
<proteinExistence type="predicted"/>
<feature type="region of interest" description="Disordered" evidence="1">
    <location>
        <begin position="1"/>
        <end position="46"/>
    </location>
</feature>